<evidence type="ECO:0000313" key="4">
    <source>
        <dbReference type="Proteomes" id="UP000598217"/>
    </source>
</evidence>
<dbReference type="PROSITE" id="PS50937">
    <property type="entry name" value="HTH_MERR_2"/>
    <property type="match status" value="1"/>
</dbReference>
<evidence type="ECO:0000313" key="3">
    <source>
        <dbReference type="EMBL" id="MBE1456293.1"/>
    </source>
</evidence>
<sequence>MKSSNGSRPVDGRSGGELTIGELARSFGLATHVLRHWESVGVLEPARRTGGQRRYTDEQRCQVELILRAQRAGMSLARIREALNAPDQQTLRSLLGAHLAELAQRMEQLREAMEMLEHGMVCRHPNLLECPGARGILEDTAAVGTVETSGTGGE</sequence>
<dbReference type="Proteomes" id="UP000598217">
    <property type="component" value="Unassembled WGS sequence"/>
</dbReference>
<keyword evidence="4" id="KW-1185">Reference proteome</keyword>
<feature type="domain" description="HTH merR-type" evidence="2">
    <location>
        <begin position="17"/>
        <end position="85"/>
    </location>
</feature>
<name>A0ABR9HBA1_9ACTN</name>
<dbReference type="InterPro" id="IPR000551">
    <property type="entry name" value="MerR-type_HTH_dom"/>
</dbReference>
<dbReference type="InterPro" id="IPR009061">
    <property type="entry name" value="DNA-bd_dom_put_sf"/>
</dbReference>
<organism evidence="3 4">
    <name type="scientific">Nocardiopsis terrae</name>
    <dbReference type="NCBI Taxonomy" id="372655"/>
    <lineage>
        <taxon>Bacteria</taxon>
        <taxon>Bacillati</taxon>
        <taxon>Actinomycetota</taxon>
        <taxon>Actinomycetes</taxon>
        <taxon>Streptosporangiales</taxon>
        <taxon>Nocardiopsidaceae</taxon>
        <taxon>Nocardiopsis</taxon>
    </lineage>
</organism>
<dbReference type="PANTHER" id="PTHR30204:SF97">
    <property type="entry name" value="MERR FAMILY REGULATORY PROTEIN"/>
    <property type="match status" value="1"/>
</dbReference>
<dbReference type="RefSeq" id="WP_191268769.1">
    <property type="nucleotide sequence ID" value="NZ_BMXJ01000002.1"/>
</dbReference>
<dbReference type="Gene3D" id="1.10.1660.10">
    <property type="match status" value="1"/>
</dbReference>
<dbReference type="GO" id="GO:0003677">
    <property type="term" value="F:DNA binding"/>
    <property type="evidence" value="ECO:0007669"/>
    <property type="project" value="UniProtKB-KW"/>
</dbReference>
<keyword evidence="1 3" id="KW-0238">DNA-binding</keyword>
<dbReference type="InterPro" id="IPR047057">
    <property type="entry name" value="MerR_fam"/>
</dbReference>
<gene>
    <name evidence="3" type="ORF">H4W79_000507</name>
</gene>
<dbReference type="SUPFAM" id="SSF46955">
    <property type="entry name" value="Putative DNA-binding domain"/>
    <property type="match status" value="1"/>
</dbReference>
<dbReference type="PANTHER" id="PTHR30204">
    <property type="entry name" value="REDOX-CYCLING DRUG-SENSING TRANSCRIPTIONAL ACTIVATOR SOXR"/>
    <property type="match status" value="1"/>
</dbReference>
<reference evidence="3 4" key="1">
    <citation type="submission" date="2020-10" db="EMBL/GenBank/DDBJ databases">
        <title>Sequencing the genomes of 1000 actinobacteria strains.</title>
        <authorList>
            <person name="Klenk H.-P."/>
        </authorList>
    </citation>
    <scope>NUCLEOTIDE SEQUENCE [LARGE SCALE GENOMIC DNA]</scope>
    <source>
        <strain evidence="3 4">DSM 45157</strain>
    </source>
</reference>
<dbReference type="SMART" id="SM00422">
    <property type="entry name" value="HTH_MERR"/>
    <property type="match status" value="1"/>
</dbReference>
<dbReference type="Pfam" id="PF13411">
    <property type="entry name" value="MerR_1"/>
    <property type="match status" value="1"/>
</dbReference>
<dbReference type="EMBL" id="JADBDY010000001">
    <property type="protein sequence ID" value="MBE1456293.1"/>
    <property type="molecule type" value="Genomic_DNA"/>
</dbReference>
<comment type="caution">
    <text evidence="3">The sequence shown here is derived from an EMBL/GenBank/DDBJ whole genome shotgun (WGS) entry which is preliminary data.</text>
</comment>
<evidence type="ECO:0000256" key="1">
    <source>
        <dbReference type="ARBA" id="ARBA00023125"/>
    </source>
</evidence>
<evidence type="ECO:0000259" key="2">
    <source>
        <dbReference type="PROSITE" id="PS50937"/>
    </source>
</evidence>
<protein>
    <submittedName>
        <fullName evidence="3">DNA-binding transcriptional MerR regulator</fullName>
    </submittedName>
</protein>
<proteinExistence type="predicted"/>
<dbReference type="PRINTS" id="PR00040">
    <property type="entry name" value="HTHMERR"/>
</dbReference>
<accession>A0ABR9HBA1</accession>